<keyword evidence="1" id="KW-0547">Nucleotide-binding</keyword>
<feature type="binding site" evidence="1">
    <location>
        <begin position="141"/>
        <end position="144"/>
    </location>
    <ligand>
        <name>GTP</name>
        <dbReference type="ChEBI" id="CHEBI:37565"/>
    </ligand>
</feature>
<dbReference type="PANTHER" id="PTHR32120:SF11">
    <property type="entry name" value="SMALL RIBOSOMAL SUBUNIT BIOGENESIS GTPASE RSGA 1, MITOCHONDRIAL-RELATED"/>
    <property type="match status" value="1"/>
</dbReference>
<keyword evidence="1" id="KW-0694">RNA-binding</keyword>
<sequence>MDYGIKEYCVNHALEANEVARVIEKNGYYYDVYFKDSIYSKITAVNQIASNEVFVGDFVQVATMDDTLDITKVLERNTLVSKESSTALKAFHERKDEQILATNVDSVFILIAADQRFTIGKLERYILTFKKEDIELSVIITKSDFEDKADEIRNEILKYYPNMDILLLSQFDENSIDKFKALVENKTVSILLGASGVGKSTLFNTLFAKEDQNTQDVRVDGKGKHTTTSTRMLYNDELDAYIIDTPGFKTISAAHQVDENILFSEIQEFAQDCKFRDCTHSHEPGCAVKKAIDDGVISEAYYGRYLENKRIIKGQERHQLMKERMKNK</sequence>
<dbReference type="EC" id="3.6.1.-" evidence="1"/>
<dbReference type="Gene3D" id="1.10.40.50">
    <property type="entry name" value="Probable gtpase engc, domain 3"/>
    <property type="match status" value="1"/>
</dbReference>
<comment type="similarity">
    <text evidence="1">Belongs to the TRAFAC class YlqF/YawG GTPase family. RsgA subfamily.</text>
</comment>
<evidence type="ECO:0000259" key="2">
    <source>
        <dbReference type="PROSITE" id="PS50936"/>
    </source>
</evidence>
<dbReference type="PROSITE" id="PS50936">
    <property type="entry name" value="ENGC_GTPASE"/>
    <property type="match status" value="1"/>
</dbReference>
<comment type="subunit">
    <text evidence="1">Monomer. Associates with 30S ribosomal subunit, binds 16S rRNA.</text>
</comment>
<dbReference type="Pfam" id="PF03193">
    <property type="entry name" value="RsgA_GTPase"/>
    <property type="match status" value="1"/>
</dbReference>
<dbReference type="InterPro" id="IPR027417">
    <property type="entry name" value="P-loop_NTPase"/>
</dbReference>
<reference evidence="4" key="1">
    <citation type="journal article" date="2019" name="Int. J. Syst. Evol. Microbiol.">
        <title>The Global Catalogue of Microorganisms (GCM) 10K type strain sequencing project: providing services to taxonomists for standard genome sequencing and annotation.</title>
        <authorList>
            <consortium name="The Broad Institute Genomics Platform"/>
            <consortium name="The Broad Institute Genome Sequencing Center for Infectious Disease"/>
            <person name="Wu L."/>
            <person name="Ma J."/>
        </authorList>
    </citation>
    <scope>NUCLEOTIDE SEQUENCE [LARGE SCALE GENOMIC DNA]</scope>
    <source>
        <strain evidence="4">CCM 7756</strain>
    </source>
</reference>
<keyword evidence="1" id="KW-0963">Cytoplasm</keyword>
<dbReference type="NCBIfam" id="TIGR00157">
    <property type="entry name" value="ribosome small subunit-dependent GTPase A"/>
    <property type="match status" value="1"/>
</dbReference>
<feature type="binding site" evidence="1">
    <location>
        <begin position="193"/>
        <end position="201"/>
    </location>
    <ligand>
        <name>GTP</name>
        <dbReference type="ChEBI" id="CHEBI:37565"/>
    </ligand>
</feature>
<name>A0ABV7N536_9STAP</name>
<dbReference type="Gene3D" id="3.40.50.300">
    <property type="entry name" value="P-loop containing nucleotide triphosphate hydrolases"/>
    <property type="match status" value="1"/>
</dbReference>
<proteinExistence type="inferred from homology"/>
<organism evidence="3 4">
    <name type="scientific">Salinicoccus sesuvii</name>
    <dbReference type="NCBI Taxonomy" id="868281"/>
    <lineage>
        <taxon>Bacteria</taxon>
        <taxon>Bacillati</taxon>
        <taxon>Bacillota</taxon>
        <taxon>Bacilli</taxon>
        <taxon>Bacillales</taxon>
        <taxon>Staphylococcaceae</taxon>
        <taxon>Salinicoccus</taxon>
    </lineage>
</organism>
<feature type="binding site" evidence="1">
    <location>
        <position position="280"/>
    </location>
    <ligand>
        <name>Zn(2+)</name>
        <dbReference type="ChEBI" id="CHEBI:29105"/>
    </ligand>
</feature>
<keyword evidence="1" id="KW-0479">Metal-binding</keyword>
<feature type="domain" description="EngC GTPase" evidence="2">
    <location>
        <begin position="102"/>
        <end position="249"/>
    </location>
</feature>
<keyword evidence="4" id="KW-1185">Reference proteome</keyword>
<comment type="function">
    <text evidence="1">One of several proteins that assist in the late maturation steps of the functional core of the 30S ribosomal subunit. Helps release RbfA from mature subunits. May play a role in the assembly of ribosomal proteins into the subunit. Circularly permuted GTPase that catalyzes slow GTP hydrolysis, GTPase activity is stimulated by the 30S ribosomal subunit.</text>
</comment>
<dbReference type="CDD" id="cd01854">
    <property type="entry name" value="YjeQ_EngC"/>
    <property type="match status" value="1"/>
</dbReference>
<dbReference type="HAMAP" id="MF_01820">
    <property type="entry name" value="GTPase_RsgA"/>
    <property type="match status" value="1"/>
</dbReference>
<keyword evidence="1" id="KW-0699">rRNA-binding</keyword>
<evidence type="ECO:0000313" key="3">
    <source>
        <dbReference type="EMBL" id="MFC3388712.1"/>
    </source>
</evidence>
<feature type="binding site" evidence="1">
    <location>
        <position position="278"/>
    </location>
    <ligand>
        <name>Zn(2+)</name>
        <dbReference type="ChEBI" id="CHEBI:29105"/>
    </ligand>
</feature>
<keyword evidence="1" id="KW-0342">GTP-binding</keyword>
<dbReference type="SUPFAM" id="SSF52540">
    <property type="entry name" value="P-loop containing nucleoside triphosphate hydrolases"/>
    <property type="match status" value="1"/>
</dbReference>
<keyword evidence="1" id="KW-0378">Hydrolase</keyword>
<evidence type="ECO:0000256" key="1">
    <source>
        <dbReference type="HAMAP-Rule" id="MF_01820"/>
    </source>
</evidence>
<accession>A0ABV7N536</accession>
<dbReference type="InterPro" id="IPR004881">
    <property type="entry name" value="Ribosome_biogen_GTPase_RsgA"/>
</dbReference>
<dbReference type="RefSeq" id="WP_380654606.1">
    <property type="nucleotide sequence ID" value="NZ_JBHRVQ010000001.1"/>
</dbReference>
<comment type="subcellular location">
    <subcellularLocation>
        <location evidence="1">Cytoplasm</location>
    </subcellularLocation>
</comment>
<keyword evidence="1" id="KW-0862">Zinc</keyword>
<feature type="binding site" evidence="1">
    <location>
        <position position="273"/>
    </location>
    <ligand>
        <name>Zn(2+)</name>
        <dbReference type="ChEBI" id="CHEBI:29105"/>
    </ligand>
</feature>
<evidence type="ECO:0000313" key="4">
    <source>
        <dbReference type="Proteomes" id="UP001595637"/>
    </source>
</evidence>
<dbReference type="InterPro" id="IPR010914">
    <property type="entry name" value="RsgA_GTPase_dom"/>
</dbReference>
<protein>
    <recommendedName>
        <fullName evidence="1">Small ribosomal subunit biogenesis GTPase RsgA</fullName>
        <ecNumber evidence="1">3.6.1.-</ecNumber>
    </recommendedName>
</protein>
<dbReference type="EMBL" id="JBHRVQ010000001">
    <property type="protein sequence ID" value="MFC3388712.1"/>
    <property type="molecule type" value="Genomic_DNA"/>
</dbReference>
<dbReference type="PANTHER" id="PTHR32120">
    <property type="entry name" value="SMALL RIBOSOMAL SUBUNIT BIOGENESIS GTPASE RSGA"/>
    <property type="match status" value="1"/>
</dbReference>
<comment type="cofactor">
    <cofactor evidence="1">
        <name>Zn(2+)</name>
        <dbReference type="ChEBI" id="CHEBI:29105"/>
    </cofactor>
    <text evidence="1">Binds 1 zinc ion per subunit.</text>
</comment>
<keyword evidence="1" id="KW-0690">Ribosome biogenesis</keyword>
<feature type="binding site" evidence="1">
    <location>
        <position position="286"/>
    </location>
    <ligand>
        <name>Zn(2+)</name>
        <dbReference type="ChEBI" id="CHEBI:29105"/>
    </ligand>
</feature>
<comment type="caution">
    <text evidence="3">The sequence shown here is derived from an EMBL/GenBank/DDBJ whole genome shotgun (WGS) entry which is preliminary data.</text>
</comment>
<gene>
    <name evidence="1 3" type="primary">rsgA</name>
    <name evidence="3" type="ORF">ACFOEO_09040</name>
</gene>
<dbReference type="Proteomes" id="UP001595637">
    <property type="component" value="Unassembled WGS sequence"/>
</dbReference>